<keyword evidence="4" id="KW-0456">Lyase</keyword>
<dbReference type="Pfam" id="PF04828">
    <property type="entry name" value="GFA"/>
    <property type="match status" value="1"/>
</dbReference>
<keyword evidence="2" id="KW-0479">Metal-binding</keyword>
<dbReference type="InterPro" id="IPR011057">
    <property type="entry name" value="Mss4-like_sf"/>
</dbReference>
<evidence type="ECO:0000259" key="5">
    <source>
        <dbReference type="PROSITE" id="PS51891"/>
    </source>
</evidence>
<reference evidence="6 7" key="1">
    <citation type="submission" date="2019-04" db="EMBL/GenBank/DDBJ databases">
        <authorList>
            <consortium name="DOE Joint Genome Institute"/>
            <person name="Mondo S."/>
            <person name="Kjaerbolling I."/>
            <person name="Vesth T."/>
            <person name="Frisvad J.C."/>
            <person name="Nybo J.L."/>
            <person name="Theobald S."/>
            <person name="Kildgaard S."/>
            <person name="Isbrandt T."/>
            <person name="Kuo A."/>
            <person name="Sato A."/>
            <person name="Lyhne E.K."/>
            <person name="Kogle M.E."/>
            <person name="Wiebenga A."/>
            <person name="Kun R.S."/>
            <person name="Lubbers R.J."/>
            <person name="Makela M.R."/>
            <person name="Barry K."/>
            <person name="Chovatia M."/>
            <person name="Clum A."/>
            <person name="Daum C."/>
            <person name="Haridas S."/>
            <person name="He G."/>
            <person name="LaButti K."/>
            <person name="Lipzen A."/>
            <person name="Riley R."/>
            <person name="Salamov A."/>
            <person name="Simmons B.A."/>
            <person name="Magnuson J.K."/>
            <person name="Henrissat B."/>
            <person name="Mortensen U.H."/>
            <person name="Larsen T.O."/>
            <person name="Devries R.P."/>
            <person name="Grigoriev I.V."/>
            <person name="Machida M."/>
            <person name="Baker S.E."/>
            <person name="Andersen M.R."/>
            <person name="Cantor M.N."/>
            <person name="Hua S.X."/>
        </authorList>
    </citation>
    <scope>NUCLEOTIDE SEQUENCE [LARGE SCALE GENOMIC DNA]</scope>
    <source>
        <strain evidence="6 7">CBS 117616</strain>
    </source>
</reference>
<dbReference type="EMBL" id="ML735712">
    <property type="protein sequence ID" value="KAE8420028.1"/>
    <property type="molecule type" value="Genomic_DNA"/>
</dbReference>
<keyword evidence="7" id="KW-1185">Reference proteome</keyword>
<dbReference type="PROSITE" id="PS51891">
    <property type="entry name" value="CENP_V_GFA"/>
    <property type="match status" value="1"/>
</dbReference>
<name>A0ABQ6WSE4_9EURO</name>
<feature type="domain" description="CENP-V/GFA" evidence="5">
    <location>
        <begin position="7"/>
        <end position="129"/>
    </location>
</feature>
<evidence type="ECO:0000256" key="3">
    <source>
        <dbReference type="ARBA" id="ARBA00022833"/>
    </source>
</evidence>
<evidence type="ECO:0000256" key="1">
    <source>
        <dbReference type="ARBA" id="ARBA00005495"/>
    </source>
</evidence>
<evidence type="ECO:0000256" key="2">
    <source>
        <dbReference type="ARBA" id="ARBA00022723"/>
    </source>
</evidence>
<organism evidence="6 7">
    <name type="scientific">Aspergillus pseudocaelatus</name>
    <dbReference type="NCBI Taxonomy" id="1825620"/>
    <lineage>
        <taxon>Eukaryota</taxon>
        <taxon>Fungi</taxon>
        <taxon>Dikarya</taxon>
        <taxon>Ascomycota</taxon>
        <taxon>Pezizomycotina</taxon>
        <taxon>Eurotiomycetes</taxon>
        <taxon>Eurotiomycetidae</taxon>
        <taxon>Eurotiales</taxon>
        <taxon>Aspergillaceae</taxon>
        <taxon>Aspergillus</taxon>
        <taxon>Aspergillus subgen. Circumdati</taxon>
    </lineage>
</organism>
<dbReference type="InterPro" id="IPR006913">
    <property type="entry name" value="CENP-V/GFA"/>
</dbReference>
<gene>
    <name evidence="6" type="ORF">BDV36DRAFT_293678</name>
</gene>
<dbReference type="Proteomes" id="UP000325395">
    <property type="component" value="Unassembled WGS sequence"/>
</dbReference>
<dbReference type="PANTHER" id="PTHR33337:SF40">
    <property type="entry name" value="CENP-V_GFA DOMAIN-CONTAINING PROTEIN-RELATED"/>
    <property type="match status" value="1"/>
</dbReference>
<comment type="similarity">
    <text evidence="1">Belongs to the Gfa family.</text>
</comment>
<accession>A0ABQ6WSE4</accession>
<sequence length="139" mass="14720">MSSEPIIEGACNCGAVSVAIPQSSLPESSVACHCRNCKSSSGSLFSLNMIISTKDVTINGKPISYMEKECASGHHMSRYFCPTCGSAIMSVVSEDPSVAYVKTGLLAKSGVAAPPPGIEVWWRRAEAWEKPFAGCNTVE</sequence>
<dbReference type="Gene3D" id="3.90.1590.10">
    <property type="entry name" value="glutathione-dependent formaldehyde- activating enzyme (gfa)"/>
    <property type="match status" value="1"/>
</dbReference>
<evidence type="ECO:0000313" key="6">
    <source>
        <dbReference type="EMBL" id="KAE8420028.1"/>
    </source>
</evidence>
<evidence type="ECO:0000256" key="4">
    <source>
        <dbReference type="ARBA" id="ARBA00023239"/>
    </source>
</evidence>
<evidence type="ECO:0000313" key="7">
    <source>
        <dbReference type="Proteomes" id="UP000325395"/>
    </source>
</evidence>
<proteinExistence type="inferred from homology"/>
<dbReference type="SUPFAM" id="SSF51316">
    <property type="entry name" value="Mss4-like"/>
    <property type="match status" value="1"/>
</dbReference>
<dbReference type="PANTHER" id="PTHR33337">
    <property type="entry name" value="GFA DOMAIN-CONTAINING PROTEIN"/>
    <property type="match status" value="1"/>
</dbReference>
<protein>
    <submittedName>
        <fullName evidence="6">Mss4-like protein</fullName>
    </submittedName>
</protein>
<keyword evidence="3" id="KW-0862">Zinc</keyword>